<feature type="domain" description="C-type lectin" evidence="2">
    <location>
        <begin position="42"/>
        <end position="166"/>
    </location>
</feature>
<organism evidence="3 4">
    <name type="scientific">Elysia marginata</name>
    <dbReference type="NCBI Taxonomy" id="1093978"/>
    <lineage>
        <taxon>Eukaryota</taxon>
        <taxon>Metazoa</taxon>
        <taxon>Spiralia</taxon>
        <taxon>Lophotrochozoa</taxon>
        <taxon>Mollusca</taxon>
        <taxon>Gastropoda</taxon>
        <taxon>Heterobranchia</taxon>
        <taxon>Euthyneura</taxon>
        <taxon>Panpulmonata</taxon>
        <taxon>Sacoglossa</taxon>
        <taxon>Placobranchoidea</taxon>
        <taxon>Plakobranchidae</taxon>
        <taxon>Elysia</taxon>
    </lineage>
</organism>
<feature type="signal peptide" evidence="1">
    <location>
        <begin position="1"/>
        <end position="17"/>
    </location>
</feature>
<dbReference type="SMART" id="SM00034">
    <property type="entry name" value="CLECT"/>
    <property type="match status" value="1"/>
</dbReference>
<dbReference type="InterPro" id="IPR050801">
    <property type="entry name" value="Ca-Dep_Lectins_ImmuneDev"/>
</dbReference>
<dbReference type="SUPFAM" id="SSF56436">
    <property type="entry name" value="C-type lectin-like"/>
    <property type="match status" value="1"/>
</dbReference>
<dbReference type="Gene3D" id="3.10.100.10">
    <property type="entry name" value="Mannose-Binding Protein A, subunit A"/>
    <property type="match status" value="1"/>
</dbReference>
<keyword evidence="4" id="KW-1185">Reference proteome</keyword>
<dbReference type="CDD" id="cd00037">
    <property type="entry name" value="CLECT"/>
    <property type="match status" value="1"/>
</dbReference>
<dbReference type="EMBL" id="BMAT01001410">
    <property type="protein sequence ID" value="GFR85019.1"/>
    <property type="molecule type" value="Genomic_DNA"/>
</dbReference>
<comment type="caution">
    <text evidence="3">The sequence shown here is derived from an EMBL/GenBank/DDBJ whole genome shotgun (WGS) entry which is preliminary data.</text>
</comment>
<evidence type="ECO:0000313" key="4">
    <source>
        <dbReference type="Proteomes" id="UP000762676"/>
    </source>
</evidence>
<evidence type="ECO:0000256" key="1">
    <source>
        <dbReference type="SAM" id="SignalP"/>
    </source>
</evidence>
<gene>
    <name evidence="3" type="ORF">ElyMa_000685800</name>
</gene>
<dbReference type="Pfam" id="PF00059">
    <property type="entry name" value="Lectin_C"/>
    <property type="match status" value="1"/>
</dbReference>
<protein>
    <submittedName>
        <fullName evidence="3">Brevican core protein</fullName>
    </submittedName>
</protein>
<keyword evidence="1" id="KW-0732">Signal</keyword>
<evidence type="ECO:0000259" key="2">
    <source>
        <dbReference type="PROSITE" id="PS50041"/>
    </source>
</evidence>
<reference evidence="3 4" key="1">
    <citation type="journal article" date="2021" name="Elife">
        <title>Chloroplast acquisition without the gene transfer in kleptoplastic sea slugs, Plakobranchus ocellatus.</title>
        <authorList>
            <person name="Maeda T."/>
            <person name="Takahashi S."/>
            <person name="Yoshida T."/>
            <person name="Shimamura S."/>
            <person name="Takaki Y."/>
            <person name="Nagai Y."/>
            <person name="Toyoda A."/>
            <person name="Suzuki Y."/>
            <person name="Arimoto A."/>
            <person name="Ishii H."/>
            <person name="Satoh N."/>
            <person name="Nishiyama T."/>
            <person name="Hasebe M."/>
            <person name="Maruyama T."/>
            <person name="Minagawa J."/>
            <person name="Obokata J."/>
            <person name="Shigenobu S."/>
        </authorList>
    </citation>
    <scope>NUCLEOTIDE SEQUENCE [LARGE SCALE GENOMIC DNA]</scope>
</reference>
<dbReference type="PANTHER" id="PTHR22801">
    <property type="entry name" value="LITHOSTATHINE"/>
    <property type="match status" value="1"/>
</dbReference>
<dbReference type="PROSITE" id="PS50041">
    <property type="entry name" value="C_TYPE_LECTIN_2"/>
    <property type="match status" value="1"/>
</dbReference>
<dbReference type="InterPro" id="IPR016186">
    <property type="entry name" value="C-type_lectin-like/link_sf"/>
</dbReference>
<accession>A0AAV4GIB5</accession>
<feature type="chain" id="PRO_5043607361" evidence="1">
    <location>
        <begin position="18"/>
        <end position="180"/>
    </location>
</feature>
<dbReference type="InterPro" id="IPR016187">
    <property type="entry name" value="CTDL_fold"/>
</dbReference>
<dbReference type="PANTHER" id="PTHR22801:SF63">
    <property type="entry name" value="C-TYPE LECTIN DOMAIN-CONTAINING PROTEIN"/>
    <property type="match status" value="1"/>
</dbReference>
<dbReference type="Proteomes" id="UP000762676">
    <property type="component" value="Unassembled WGS sequence"/>
</dbReference>
<sequence>MFSAIISLAFLVIDATAVTPTIDNTCPYEVLQTVGSYYLQVYNGSCFHFAVYQWRTYGEADAECYSTGGTLALPKTQTINDFLTEKLLNFYGKSEEAWIGLHDKNDEGGFEWEDHTHVTWDNFAPGNGPDNGWLASKREDCVAIDPMDDGKWHDFQCEEDMITVLSGSDPYKMYICQYTS</sequence>
<evidence type="ECO:0000313" key="3">
    <source>
        <dbReference type="EMBL" id="GFR85019.1"/>
    </source>
</evidence>
<proteinExistence type="predicted"/>
<name>A0AAV4GIB5_9GAST</name>
<dbReference type="AlphaFoldDB" id="A0AAV4GIB5"/>
<dbReference type="InterPro" id="IPR001304">
    <property type="entry name" value="C-type_lectin-like"/>
</dbReference>